<dbReference type="Gene3D" id="2.60.120.260">
    <property type="entry name" value="Galactose-binding domain-like"/>
    <property type="match status" value="1"/>
</dbReference>
<dbReference type="GO" id="GO:0008239">
    <property type="term" value="F:dipeptidyl-peptidase activity"/>
    <property type="evidence" value="ECO:0007669"/>
    <property type="project" value="InterPro"/>
</dbReference>
<accession>A0A543HZY7</accession>
<evidence type="ECO:0000313" key="4">
    <source>
        <dbReference type="Proteomes" id="UP000316747"/>
    </source>
</evidence>
<dbReference type="Gene3D" id="1.10.3020.10">
    <property type="entry name" value="alpha-amino acid ester hydrolase ( Helical cap domain)"/>
    <property type="match status" value="1"/>
</dbReference>
<keyword evidence="4" id="KW-1185">Reference proteome</keyword>
<dbReference type="InterPro" id="IPR008979">
    <property type="entry name" value="Galactose-bd-like_sf"/>
</dbReference>
<evidence type="ECO:0000313" key="3">
    <source>
        <dbReference type="EMBL" id="TQM63899.1"/>
    </source>
</evidence>
<dbReference type="InterPro" id="IPR005674">
    <property type="entry name" value="CocE/Ser_esterase"/>
</dbReference>
<dbReference type="Pfam" id="PF08530">
    <property type="entry name" value="PepX_C"/>
    <property type="match status" value="1"/>
</dbReference>
<dbReference type="SUPFAM" id="SSF53474">
    <property type="entry name" value="alpha/beta-Hydrolases"/>
    <property type="match status" value="1"/>
</dbReference>
<dbReference type="InterPro" id="IPR050585">
    <property type="entry name" value="Xaa-Pro_dipeptidyl-ppase/CocE"/>
</dbReference>
<gene>
    <name evidence="3" type="ORF">FBY41_0253</name>
</gene>
<dbReference type="PANTHER" id="PTHR43056">
    <property type="entry name" value="PEPTIDASE S9 PROLYL OLIGOPEPTIDASE"/>
    <property type="match status" value="1"/>
</dbReference>
<dbReference type="InterPro" id="IPR013736">
    <property type="entry name" value="Xaa-Pro_dipept_C"/>
</dbReference>
<name>A0A543HZY7_9MICO</name>
<proteinExistence type="predicted"/>
<dbReference type="AlphaFoldDB" id="A0A543HZY7"/>
<reference evidence="3 4" key="1">
    <citation type="submission" date="2019-06" db="EMBL/GenBank/DDBJ databases">
        <title>Genome sequencing of plant associated microbes to promote plant fitness in Sorghum bicolor and Oryza sativa.</title>
        <authorList>
            <person name="Coleman-Derr D."/>
        </authorList>
    </citation>
    <scope>NUCLEOTIDE SEQUENCE [LARGE SCALE GENOMIC DNA]</scope>
    <source>
        <strain evidence="3 4">KV-663</strain>
    </source>
</reference>
<dbReference type="SMART" id="SM00939">
    <property type="entry name" value="PepX_C"/>
    <property type="match status" value="1"/>
</dbReference>
<dbReference type="Proteomes" id="UP000316747">
    <property type="component" value="Unassembled WGS sequence"/>
</dbReference>
<feature type="domain" description="Xaa-Pro dipeptidyl-peptidase C-terminal" evidence="2">
    <location>
        <begin position="320"/>
        <end position="547"/>
    </location>
</feature>
<protein>
    <recommendedName>
        <fullName evidence="2">Xaa-Pro dipeptidyl-peptidase C-terminal domain-containing protein</fullName>
    </recommendedName>
</protein>
<dbReference type="SUPFAM" id="SSF49785">
    <property type="entry name" value="Galactose-binding domain-like"/>
    <property type="match status" value="1"/>
</dbReference>
<comment type="caution">
    <text evidence="3">The sequence shown here is derived from an EMBL/GenBank/DDBJ whole genome shotgun (WGS) entry which is preliminary data.</text>
</comment>
<organism evidence="3 4">
    <name type="scientific">Humibacillus xanthopallidus</name>
    <dbReference type="NCBI Taxonomy" id="412689"/>
    <lineage>
        <taxon>Bacteria</taxon>
        <taxon>Bacillati</taxon>
        <taxon>Actinomycetota</taxon>
        <taxon>Actinomycetes</taxon>
        <taxon>Micrococcales</taxon>
        <taxon>Intrasporangiaceae</taxon>
        <taxon>Humibacillus</taxon>
    </lineage>
</organism>
<sequence>MTTPARHGSETPRLPAFERVRHWQLTRSLESVPVSEVVVERGVRVAMSDGTVLLTDHWVPTTPSPGAPVLLTRTPYGRDGFGAEALTFAERGHHVVVQSCRGHFGSEGTFNPFFDETSDGLDCVAWIEEQPWFTGRIHTYGGSYVGMTQWALTPRLPDSVEAMVIGISARSFLRSIIHHRGGFGLETAVAWHVVLGSMEDSAVRQVRTQLAARGAVARGGDAIPPTRAVERATGTDTPFFQDWLAHDPDDPWWAPTDFELSPSVVPPLVLVAGFYDLFGHAQVEDFVALRAAGRPVRLVAGPWTHVSPEISRVAIAESLRQLAGVEAAHAEPAVRIRPIGGSSWLSFDAWPPPGHLLTLHPHEDGSLRPDPPARAARVGYHYDPAQPTPMGGGRSLNVWTAGRRDQKVREERDDVLVWTSGPLTRDTLVAGEVEVTVEMASTNPTVDLFARLCEVDRRGRSWNLADGYLRATHDGTERGRLGPVRRHVVTLGAMAAQVRRGHRLRLQVSSGAHPLHLRNPGTDDPVRDFSKLVGSDQQVGLGPASTHVVIPIAEVPGS</sequence>
<dbReference type="PANTHER" id="PTHR43056:SF10">
    <property type="entry name" value="COCE_NOND FAMILY, PUTATIVE (AFU_ORTHOLOGUE AFUA_7G00600)-RELATED"/>
    <property type="match status" value="1"/>
</dbReference>
<dbReference type="Gene3D" id="3.40.50.1820">
    <property type="entry name" value="alpha/beta hydrolase"/>
    <property type="match status" value="1"/>
</dbReference>
<dbReference type="RefSeq" id="WP_141841617.1">
    <property type="nucleotide sequence ID" value="NZ_VFPM01000001.1"/>
</dbReference>
<dbReference type="Pfam" id="PF02129">
    <property type="entry name" value="Peptidase_S15"/>
    <property type="match status" value="1"/>
</dbReference>
<dbReference type="InterPro" id="IPR029058">
    <property type="entry name" value="AB_hydrolase_fold"/>
</dbReference>
<dbReference type="OrthoDB" id="5240615at2"/>
<evidence type="ECO:0000259" key="2">
    <source>
        <dbReference type="SMART" id="SM00939"/>
    </source>
</evidence>
<dbReference type="EMBL" id="VFPM01000001">
    <property type="protein sequence ID" value="TQM63899.1"/>
    <property type="molecule type" value="Genomic_DNA"/>
</dbReference>
<keyword evidence="1" id="KW-0378">Hydrolase</keyword>
<dbReference type="NCBIfam" id="TIGR00976">
    <property type="entry name" value="CocE_NonD"/>
    <property type="match status" value="1"/>
</dbReference>
<dbReference type="InterPro" id="IPR000383">
    <property type="entry name" value="Xaa-Pro-like_dom"/>
</dbReference>
<evidence type="ECO:0000256" key="1">
    <source>
        <dbReference type="ARBA" id="ARBA00022801"/>
    </source>
</evidence>